<evidence type="ECO:0000313" key="2">
    <source>
        <dbReference type="Proteomes" id="UP000013911"/>
    </source>
</evidence>
<dbReference type="Proteomes" id="UP000013911">
    <property type="component" value="Unassembled WGS sequence"/>
</dbReference>
<sequence>MSYISCSDCGNLHMRGEVCPSKPIINYKKDTTANRFRNSHIWRKKAASIKARDNYLCQCCIRKLHNTIRQYNFDDLSVHHIYKIVERDDLKLYEGNLITLCRYHHEEAEKGNISLGVLLEIANEQNNK</sequence>
<accession>R7Z8N2</accession>
<proteinExistence type="predicted"/>
<dbReference type="AlphaFoldDB" id="R7Z8N2"/>
<name>R7Z8N2_LYSSH</name>
<dbReference type="HOGENOM" id="CLU_1946612_0_0_9"/>
<gene>
    <name evidence="1" type="ORF">H131_21327</name>
</gene>
<reference evidence="1 2" key="1">
    <citation type="submission" date="2013-04" db="EMBL/GenBank/DDBJ databases">
        <title>Draft genome of the heavy metal tolerant bacterium Lysinibacillus sphaericus strain OT4b.31.</title>
        <authorList>
            <person name="Pena-Montenegro T.D."/>
            <person name="Dussan J."/>
        </authorList>
    </citation>
    <scope>NUCLEOTIDE SEQUENCE [LARGE SCALE GENOMIC DNA]</scope>
    <source>
        <strain evidence="1 2">OT4b.31</strain>
    </source>
</reference>
<organism evidence="1 2">
    <name type="scientific">Lysinibacillus sphaericus OT4b.31</name>
    <dbReference type="NCBI Taxonomy" id="1285586"/>
    <lineage>
        <taxon>Bacteria</taxon>
        <taxon>Bacillati</taxon>
        <taxon>Bacillota</taxon>
        <taxon>Bacilli</taxon>
        <taxon>Bacillales</taxon>
        <taxon>Bacillaceae</taxon>
        <taxon>Lysinibacillus</taxon>
    </lineage>
</organism>
<dbReference type="OrthoDB" id="9811997at2"/>
<evidence type="ECO:0000313" key="1">
    <source>
        <dbReference type="EMBL" id="EON70468.1"/>
    </source>
</evidence>
<dbReference type="EMBL" id="AQPX01000034">
    <property type="protein sequence ID" value="EON70468.1"/>
    <property type="molecule type" value="Genomic_DNA"/>
</dbReference>
<evidence type="ECO:0008006" key="3">
    <source>
        <dbReference type="Google" id="ProtNLM"/>
    </source>
</evidence>
<dbReference type="RefSeq" id="WP_010861164.1">
    <property type="nucleotide sequence ID" value="NZ_KB933409.1"/>
</dbReference>
<protein>
    <recommendedName>
        <fullName evidence="3">HNH nuclease domain-containing protein</fullName>
    </recommendedName>
</protein>
<comment type="caution">
    <text evidence="1">The sequence shown here is derived from an EMBL/GenBank/DDBJ whole genome shotgun (WGS) entry which is preliminary data.</text>
</comment>
<dbReference type="Gene3D" id="1.10.30.50">
    <property type="match status" value="1"/>
</dbReference>